<dbReference type="OrthoDB" id="2182718at2"/>
<keyword evidence="4" id="KW-1185">Reference proteome</keyword>
<feature type="region of interest" description="Disordered" evidence="2">
    <location>
        <begin position="273"/>
        <end position="295"/>
    </location>
</feature>
<dbReference type="AlphaFoldDB" id="A0A4S3B3P4"/>
<evidence type="ECO:0000313" key="4">
    <source>
        <dbReference type="Proteomes" id="UP000310506"/>
    </source>
</evidence>
<keyword evidence="1" id="KW-0175">Coiled coil</keyword>
<evidence type="ECO:0000256" key="2">
    <source>
        <dbReference type="SAM" id="MobiDB-lite"/>
    </source>
</evidence>
<feature type="coiled-coil region" evidence="1">
    <location>
        <begin position="57"/>
        <end position="125"/>
    </location>
</feature>
<feature type="compositionally biased region" description="Basic and acidic residues" evidence="2">
    <location>
        <begin position="277"/>
        <end position="292"/>
    </location>
</feature>
<comment type="caution">
    <text evidence="3">The sequence shown here is derived from an EMBL/GenBank/DDBJ whole genome shotgun (WGS) entry which is preliminary data.</text>
</comment>
<gene>
    <name evidence="3" type="ORF">ESZ54_10490</name>
</gene>
<dbReference type="RefSeq" id="WP_136137611.1">
    <property type="nucleotide sequence ID" value="NZ_SDGV01000024.1"/>
</dbReference>
<protein>
    <submittedName>
        <fullName evidence="3">Uncharacterized protein</fullName>
    </submittedName>
</protein>
<accession>A0A4S3B3P4</accession>
<feature type="region of interest" description="Disordered" evidence="2">
    <location>
        <begin position="310"/>
        <end position="371"/>
    </location>
</feature>
<reference evidence="3 4" key="1">
    <citation type="submission" date="2019-01" db="EMBL/GenBank/DDBJ databases">
        <title>Vagococcus silagei sp. nov. isolated from brewer's grain.</title>
        <authorList>
            <person name="Guu J.-R."/>
        </authorList>
    </citation>
    <scope>NUCLEOTIDE SEQUENCE [LARGE SCALE GENOMIC DNA]</scope>
    <source>
        <strain evidence="3 4">2B-2</strain>
    </source>
</reference>
<feature type="compositionally biased region" description="Basic and acidic residues" evidence="2">
    <location>
        <begin position="310"/>
        <end position="352"/>
    </location>
</feature>
<organism evidence="3 4">
    <name type="scientific">Vagococcus silagei</name>
    <dbReference type="NCBI Taxonomy" id="2508885"/>
    <lineage>
        <taxon>Bacteria</taxon>
        <taxon>Bacillati</taxon>
        <taxon>Bacillota</taxon>
        <taxon>Bacilli</taxon>
        <taxon>Lactobacillales</taxon>
        <taxon>Enterococcaceae</taxon>
        <taxon>Vagococcus</taxon>
    </lineage>
</organism>
<dbReference type="Proteomes" id="UP000310506">
    <property type="component" value="Unassembled WGS sequence"/>
</dbReference>
<sequence>MKLRKDIVGIILSFSLVGAVATGVDAASYKGVMERQSKQEIRIQKKIASEFVSKDDQQRLEQDLTEIKDSKNKKTRRQLDEMMSKEDSFLVEVDERIEKKETEVAQNEQTKLASQFKKLEEVSQEKYIVETDLLKVKDLDNELKELQTPKKVKPVRSLATKIENLSEQMKGNQTVLTGLVNDLKKENSVSEKLEKNRFVSEQDKKTLATKQTENIKFFDNANNIETVKECKEASQAFNKEVETKKSEIEKEFSASEEKAKKLVTSSDKLLLEGNLEADEKKKLENQSKKTKDALALTKYETGDLTKYYGEHQETYDDLSKKSEDRKKETEHKAKEDEKKREVTEVETIKDDSEVISDNEQAGGVIPTGGGWNRPPDGYVFLKVDSGLTYRQVKNPTHYLIISEVDGQKFEPGHGNGSAKQR</sequence>
<evidence type="ECO:0000256" key="1">
    <source>
        <dbReference type="SAM" id="Coils"/>
    </source>
</evidence>
<dbReference type="EMBL" id="SDGV01000024">
    <property type="protein sequence ID" value="THB60390.1"/>
    <property type="molecule type" value="Genomic_DNA"/>
</dbReference>
<proteinExistence type="predicted"/>
<name>A0A4S3B3P4_9ENTE</name>
<evidence type="ECO:0000313" key="3">
    <source>
        <dbReference type="EMBL" id="THB60390.1"/>
    </source>
</evidence>